<dbReference type="AlphaFoldDB" id="A0A0V1MTK3"/>
<gene>
    <name evidence="2" type="ORF">T10_3176</name>
</gene>
<evidence type="ECO:0000313" key="3">
    <source>
        <dbReference type="Proteomes" id="UP000054843"/>
    </source>
</evidence>
<feature type="region of interest" description="Disordered" evidence="1">
    <location>
        <begin position="1"/>
        <end position="22"/>
    </location>
</feature>
<proteinExistence type="predicted"/>
<organism evidence="2 3">
    <name type="scientific">Trichinella papuae</name>
    <dbReference type="NCBI Taxonomy" id="268474"/>
    <lineage>
        <taxon>Eukaryota</taxon>
        <taxon>Metazoa</taxon>
        <taxon>Ecdysozoa</taxon>
        <taxon>Nematoda</taxon>
        <taxon>Enoplea</taxon>
        <taxon>Dorylaimia</taxon>
        <taxon>Trichinellida</taxon>
        <taxon>Trichinellidae</taxon>
        <taxon>Trichinella</taxon>
    </lineage>
</organism>
<evidence type="ECO:0000313" key="2">
    <source>
        <dbReference type="EMBL" id="KRZ74750.1"/>
    </source>
</evidence>
<dbReference type="EMBL" id="JYDO01000046">
    <property type="protein sequence ID" value="KRZ74750.1"/>
    <property type="molecule type" value="Genomic_DNA"/>
</dbReference>
<accession>A0A0V1MTK3</accession>
<protein>
    <submittedName>
        <fullName evidence="2">Uncharacterized protein</fullName>
    </submittedName>
</protein>
<keyword evidence="3" id="KW-1185">Reference proteome</keyword>
<comment type="caution">
    <text evidence="2">The sequence shown here is derived from an EMBL/GenBank/DDBJ whole genome shotgun (WGS) entry which is preliminary data.</text>
</comment>
<evidence type="ECO:0000256" key="1">
    <source>
        <dbReference type="SAM" id="MobiDB-lite"/>
    </source>
</evidence>
<name>A0A0V1MTK3_9BILA</name>
<feature type="compositionally biased region" description="Polar residues" evidence="1">
    <location>
        <begin position="10"/>
        <end position="22"/>
    </location>
</feature>
<reference evidence="2 3" key="1">
    <citation type="submission" date="2015-01" db="EMBL/GenBank/DDBJ databases">
        <title>Evolution of Trichinella species and genotypes.</title>
        <authorList>
            <person name="Korhonen P.K."/>
            <person name="Edoardo P."/>
            <person name="Giuseppe L.R."/>
            <person name="Gasser R.B."/>
        </authorList>
    </citation>
    <scope>NUCLEOTIDE SEQUENCE [LARGE SCALE GENOMIC DNA]</scope>
    <source>
        <strain evidence="2">ISS1980</strain>
    </source>
</reference>
<sequence length="120" mass="14084">MLGQTVAHPLNTNNDKQIQQSHLHSMKLALRETTQQQQQQQQPPHTLQQHIAVVTMSISQPDQHPRGMPLIHRCHHLKRCSLPIYQLKRLVILSTFTLIYLKKLKNFVPFRQVWPQSTQE</sequence>
<dbReference type="Proteomes" id="UP000054843">
    <property type="component" value="Unassembled WGS sequence"/>
</dbReference>